<evidence type="ECO:0000313" key="2">
    <source>
        <dbReference type="Proteomes" id="UP000024404"/>
    </source>
</evidence>
<dbReference type="EnsemblMetazoa" id="OVOC10564.1">
    <property type="protein sequence ID" value="OVOC10564.1"/>
    <property type="gene ID" value="WBGene00247373"/>
</dbReference>
<dbReference type="EMBL" id="CMVM020000344">
    <property type="status" value="NOT_ANNOTATED_CDS"/>
    <property type="molecule type" value="Genomic_DNA"/>
</dbReference>
<accession>A0A8R1TJ45</accession>
<dbReference type="AlphaFoldDB" id="A0A8R1TJ45"/>
<organism evidence="1 2">
    <name type="scientific">Onchocerca volvulus</name>
    <dbReference type="NCBI Taxonomy" id="6282"/>
    <lineage>
        <taxon>Eukaryota</taxon>
        <taxon>Metazoa</taxon>
        <taxon>Ecdysozoa</taxon>
        <taxon>Nematoda</taxon>
        <taxon>Chromadorea</taxon>
        <taxon>Rhabditida</taxon>
        <taxon>Spirurina</taxon>
        <taxon>Spiruromorpha</taxon>
        <taxon>Filarioidea</taxon>
        <taxon>Onchocercidae</taxon>
        <taxon>Onchocerca</taxon>
    </lineage>
</organism>
<evidence type="ECO:0000313" key="1">
    <source>
        <dbReference type="EnsemblMetazoa" id="OVOC10564.1"/>
    </source>
</evidence>
<protein>
    <submittedName>
        <fullName evidence="1">Uncharacterized protein</fullName>
    </submittedName>
</protein>
<reference evidence="2" key="1">
    <citation type="submission" date="2013-10" db="EMBL/GenBank/DDBJ databases">
        <title>Genome sequencing of Onchocerca volvulus.</title>
        <authorList>
            <person name="Cotton J."/>
            <person name="Tsai J."/>
            <person name="Stanley E."/>
            <person name="Tracey A."/>
            <person name="Holroyd N."/>
            <person name="Lustigman S."/>
            <person name="Berriman M."/>
        </authorList>
    </citation>
    <scope>NUCLEOTIDE SEQUENCE</scope>
</reference>
<reference evidence="1" key="2">
    <citation type="submission" date="2022-06" db="UniProtKB">
        <authorList>
            <consortium name="EnsemblMetazoa"/>
        </authorList>
    </citation>
    <scope>IDENTIFICATION</scope>
</reference>
<proteinExistence type="predicted"/>
<dbReference type="Proteomes" id="UP000024404">
    <property type="component" value="Unassembled WGS sequence"/>
</dbReference>
<sequence>MEQDGEMKRMVPISFNNLNHSGSTLKLLRNNFPNSKTEKIRSISIKSSEPCDILRGMADEVLAIFKSNKIRETDRKKEVELLFKRTLLYKMIVERVIPKAVTCLYSNEIRNSSSHKESRGQ</sequence>
<keyword evidence="2" id="KW-1185">Reference proteome</keyword>
<name>A0A8R1TJ45_ONCVO</name>